<evidence type="ECO:0000256" key="2">
    <source>
        <dbReference type="ARBA" id="ARBA00022598"/>
    </source>
</evidence>
<organism evidence="10 11">
    <name type="scientific">Staphylococcus felis</name>
    <dbReference type="NCBI Taxonomy" id="46127"/>
    <lineage>
        <taxon>Bacteria</taxon>
        <taxon>Bacillati</taxon>
        <taxon>Bacillota</taxon>
        <taxon>Bacilli</taxon>
        <taxon>Bacillales</taxon>
        <taxon>Staphylococcaceae</taxon>
        <taxon>Staphylococcus</taxon>
    </lineage>
</organism>
<name>A0A3E0INB3_9STAP</name>
<dbReference type="Pfam" id="PF13500">
    <property type="entry name" value="AAA_26"/>
    <property type="match status" value="1"/>
</dbReference>
<dbReference type="OrthoDB" id="9802097at2"/>
<dbReference type="RefSeq" id="WP_116094722.1">
    <property type="nucleotide sequence ID" value="NZ_QKXQ01000409.1"/>
</dbReference>
<evidence type="ECO:0000256" key="5">
    <source>
        <dbReference type="ARBA" id="ARBA00022756"/>
    </source>
</evidence>
<dbReference type="AlphaFoldDB" id="A0A3E0INB3"/>
<dbReference type="PANTHER" id="PTHR43210:SF2">
    <property type="entry name" value="ATP-DEPENDENT DETHIOBIOTIN SYNTHETASE BIOD 2"/>
    <property type="match status" value="1"/>
</dbReference>
<dbReference type="InterPro" id="IPR004472">
    <property type="entry name" value="DTB_synth_BioD"/>
</dbReference>
<feature type="binding site" evidence="9">
    <location>
        <position position="50"/>
    </location>
    <ligand>
        <name>Mg(2+)</name>
        <dbReference type="ChEBI" id="CHEBI:18420"/>
    </ligand>
</feature>
<comment type="similarity">
    <text evidence="9">Belongs to the dethiobiotin synthetase family.</text>
</comment>
<keyword evidence="4 9" id="KW-0547">Nucleotide-binding</keyword>
<protein>
    <recommendedName>
        <fullName evidence="9">ATP-dependent dethiobiotin synthetase BioD</fullName>
        <ecNumber evidence="9">6.3.3.3</ecNumber>
    </recommendedName>
    <alternativeName>
        <fullName evidence="9">DTB synthetase</fullName>
        <shortName evidence="9">DTBS</shortName>
    </alternativeName>
    <alternativeName>
        <fullName evidence="9">Dethiobiotin synthase</fullName>
    </alternativeName>
</protein>
<dbReference type="EC" id="6.3.3.3" evidence="9"/>
<evidence type="ECO:0000313" key="11">
    <source>
        <dbReference type="Proteomes" id="UP000256562"/>
    </source>
</evidence>
<comment type="caution">
    <text evidence="10">The sequence shown here is derived from an EMBL/GenBank/DDBJ whole genome shotgun (WGS) entry which is preliminary data.</text>
</comment>
<dbReference type="Proteomes" id="UP000256562">
    <property type="component" value="Unassembled WGS sequence"/>
</dbReference>
<comment type="pathway">
    <text evidence="9">Cofactor biosynthesis; biotin biosynthesis; biotin from 7,8-diaminononanoate: step 1/2.</text>
</comment>
<evidence type="ECO:0000256" key="6">
    <source>
        <dbReference type="ARBA" id="ARBA00022840"/>
    </source>
</evidence>
<dbReference type="InterPro" id="IPR027417">
    <property type="entry name" value="P-loop_NTPase"/>
</dbReference>
<feature type="binding site" evidence="9">
    <location>
        <begin position="110"/>
        <end position="113"/>
    </location>
    <ligand>
        <name>ATP</name>
        <dbReference type="ChEBI" id="CHEBI:30616"/>
    </ligand>
</feature>
<gene>
    <name evidence="9 10" type="primary">bioD</name>
    <name evidence="10" type="ORF">DOS83_08930</name>
</gene>
<feature type="binding site" evidence="9">
    <location>
        <position position="110"/>
    </location>
    <ligand>
        <name>Mg(2+)</name>
        <dbReference type="ChEBI" id="CHEBI:18420"/>
    </ligand>
</feature>
<comment type="catalytic activity">
    <reaction evidence="9">
        <text>(7R,8S)-7,8-diammoniononanoate + CO2 + ATP = (4R,5S)-dethiobiotin + ADP + phosphate + 3 H(+)</text>
        <dbReference type="Rhea" id="RHEA:15805"/>
        <dbReference type="ChEBI" id="CHEBI:15378"/>
        <dbReference type="ChEBI" id="CHEBI:16526"/>
        <dbReference type="ChEBI" id="CHEBI:30616"/>
        <dbReference type="ChEBI" id="CHEBI:43474"/>
        <dbReference type="ChEBI" id="CHEBI:149469"/>
        <dbReference type="ChEBI" id="CHEBI:149473"/>
        <dbReference type="ChEBI" id="CHEBI:456216"/>
        <dbReference type="EC" id="6.3.3.3"/>
    </reaction>
</comment>
<sequence>MKLFITSTNTDIGKTYVTQNLFKRLTSEGYNVCIFKPFQTEMLPDGTYPDLEVYRNECQLTYQLTSLYTFKDPVSPHLAFKREPDQTFEINKVLNRLALLDRTFDFVLIEGAGGIAVPIYEYESHFYMTTDLIKDTADKVISVLPSQLGAISDAIVHHHYLKHMNLPPHILLMNQFTNTALEQDNHTTIEKFTNEPVFTFKKESKPEDFSNTFIQQILGGQNHE</sequence>
<dbReference type="GO" id="GO:0004141">
    <property type="term" value="F:dethiobiotin synthase activity"/>
    <property type="evidence" value="ECO:0007669"/>
    <property type="project" value="UniProtKB-UniRule"/>
</dbReference>
<keyword evidence="5 9" id="KW-0093">Biotin biosynthesis</keyword>
<accession>A0A3E0INB3</accession>
<feature type="binding site" evidence="9">
    <location>
        <position position="50"/>
    </location>
    <ligand>
        <name>ATP</name>
        <dbReference type="ChEBI" id="CHEBI:30616"/>
    </ligand>
</feature>
<dbReference type="HAMAP" id="MF_00336">
    <property type="entry name" value="BioD"/>
    <property type="match status" value="1"/>
</dbReference>
<feature type="binding site" evidence="9">
    <location>
        <position position="15"/>
    </location>
    <ligand>
        <name>Mg(2+)</name>
        <dbReference type="ChEBI" id="CHEBI:18420"/>
    </ligand>
</feature>
<keyword evidence="2 9" id="KW-0436">Ligase</keyword>
<dbReference type="PANTHER" id="PTHR43210">
    <property type="entry name" value="DETHIOBIOTIN SYNTHETASE"/>
    <property type="match status" value="1"/>
</dbReference>
<keyword evidence="6 9" id="KW-0067">ATP-binding</keyword>
<feature type="binding site" evidence="9">
    <location>
        <begin position="174"/>
        <end position="175"/>
    </location>
    <ligand>
        <name>ATP</name>
        <dbReference type="ChEBI" id="CHEBI:30616"/>
    </ligand>
</feature>
<proteinExistence type="inferred from homology"/>
<dbReference type="GO" id="GO:0000287">
    <property type="term" value="F:magnesium ion binding"/>
    <property type="evidence" value="ECO:0007669"/>
    <property type="project" value="UniProtKB-UniRule"/>
</dbReference>
<comment type="subunit">
    <text evidence="9">Homodimer.</text>
</comment>
<comment type="function">
    <text evidence="9">Catalyzes a mechanistically unusual reaction, the ATP-dependent insertion of CO2 between the N7 and N8 nitrogen atoms of 7,8-diaminopelargonic acid (DAPA, also called 7,8-diammoniononanoate) to form a ureido ring.</text>
</comment>
<dbReference type="SUPFAM" id="SSF52540">
    <property type="entry name" value="P-loop containing nucleoside triphosphate hydrolases"/>
    <property type="match status" value="1"/>
</dbReference>
<keyword evidence="3 9" id="KW-0479">Metal-binding</keyword>
<keyword evidence="1 9" id="KW-0963">Cytoplasm</keyword>
<dbReference type="Gene3D" id="3.40.50.300">
    <property type="entry name" value="P-loop containing nucleotide triphosphate hydrolases"/>
    <property type="match status" value="1"/>
</dbReference>
<feature type="binding site" evidence="9">
    <location>
        <position position="40"/>
    </location>
    <ligand>
        <name>substrate</name>
    </ligand>
</feature>
<evidence type="ECO:0000313" key="10">
    <source>
        <dbReference type="EMBL" id="REH93363.1"/>
    </source>
</evidence>
<evidence type="ECO:0000256" key="9">
    <source>
        <dbReference type="HAMAP-Rule" id="MF_00336"/>
    </source>
</evidence>
<dbReference type="NCBIfam" id="TIGR00347">
    <property type="entry name" value="bioD"/>
    <property type="match status" value="1"/>
</dbReference>
<dbReference type="GO" id="GO:0005524">
    <property type="term" value="F:ATP binding"/>
    <property type="evidence" value="ECO:0007669"/>
    <property type="project" value="UniProtKB-UniRule"/>
</dbReference>
<feature type="binding site" evidence="9">
    <location>
        <begin position="11"/>
        <end position="16"/>
    </location>
    <ligand>
        <name>ATP</name>
        <dbReference type="ChEBI" id="CHEBI:30616"/>
    </ligand>
</feature>
<comment type="cofactor">
    <cofactor evidence="9">
        <name>Mg(2+)</name>
        <dbReference type="ChEBI" id="CHEBI:18420"/>
    </cofactor>
</comment>
<feature type="active site" evidence="9">
    <location>
        <position position="36"/>
    </location>
</feature>
<dbReference type="UniPathway" id="UPA00078">
    <property type="reaction ID" value="UER00161"/>
</dbReference>
<evidence type="ECO:0000256" key="1">
    <source>
        <dbReference type="ARBA" id="ARBA00022490"/>
    </source>
</evidence>
<dbReference type="EMBL" id="QKXQ01000409">
    <property type="protein sequence ID" value="REH93363.1"/>
    <property type="molecule type" value="Genomic_DNA"/>
</dbReference>
<evidence type="ECO:0000256" key="4">
    <source>
        <dbReference type="ARBA" id="ARBA00022741"/>
    </source>
</evidence>
<reference evidence="10 11" key="1">
    <citation type="journal article" date="2018" name="Vet. Microbiol.">
        <title>Characterisation of Staphylococcus felis isolated from cats using whole genome sequencing.</title>
        <authorList>
            <person name="Worthing K."/>
            <person name="Pang S."/>
            <person name="Trott D.J."/>
            <person name="Abraham S."/>
            <person name="Coombs G.W."/>
            <person name="Jordan D."/>
            <person name="McIntyre L."/>
            <person name="Davies M.R."/>
            <person name="Norris J."/>
        </authorList>
    </citation>
    <scope>NUCLEOTIDE SEQUENCE [LARGE SCALE GENOMIC DNA]</scope>
    <source>
        <strain evidence="10 11">F9</strain>
    </source>
</reference>
<comment type="caution">
    <text evidence="9">Lacks conserved residue(s) required for the propagation of feature annotation.</text>
</comment>
<comment type="subcellular location">
    <subcellularLocation>
        <location evidence="9">Cytoplasm</location>
    </subcellularLocation>
</comment>
<keyword evidence="7 9" id="KW-0460">Magnesium</keyword>
<dbReference type="CDD" id="cd03109">
    <property type="entry name" value="DTBS"/>
    <property type="match status" value="1"/>
</dbReference>
<dbReference type="GO" id="GO:0009102">
    <property type="term" value="P:biotin biosynthetic process"/>
    <property type="evidence" value="ECO:0007669"/>
    <property type="project" value="UniProtKB-UniRule"/>
</dbReference>
<dbReference type="GO" id="GO:0005829">
    <property type="term" value="C:cytosol"/>
    <property type="evidence" value="ECO:0007669"/>
    <property type="project" value="TreeGrafter"/>
</dbReference>
<evidence type="ECO:0000256" key="3">
    <source>
        <dbReference type="ARBA" id="ARBA00022723"/>
    </source>
</evidence>
<comment type="catalytic activity">
    <reaction evidence="8">
        <text>(7R,8S)-8-amino-7-(carboxyamino)nonanoate + ATP = (4R,5S)-dethiobiotin + ADP + phosphate + H(+)</text>
        <dbReference type="Rhea" id="RHEA:63684"/>
        <dbReference type="ChEBI" id="CHEBI:15378"/>
        <dbReference type="ChEBI" id="CHEBI:30616"/>
        <dbReference type="ChEBI" id="CHEBI:43474"/>
        <dbReference type="ChEBI" id="CHEBI:149470"/>
        <dbReference type="ChEBI" id="CHEBI:149473"/>
        <dbReference type="ChEBI" id="CHEBI:456216"/>
    </reaction>
</comment>
<evidence type="ECO:0000256" key="8">
    <source>
        <dbReference type="ARBA" id="ARBA00047386"/>
    </source>
</evidence>
<evidence type="ECO:0000256" key="7">
    <source>
        <dbReference type="ARBA" id="ARBA00022842"/>
    </source>
</evidence>
<dbReference type="PIRSF" id="PIRSF006755">
    <property type="entry name" value="DTB_synth"/>
    <property type="match status" value="1"/>
</dbReference>